<keyword evidence="3" id="KW-1185">Reference proteome</keyword>
<organism evidence="2 3">
    <name type="scientific">Psychromarinibacter sediminicola</name>
    <dbReference type="NCBI Taxonomy" id="3033385"/>
    <lineage>
        <taxon>Bacteria</taxon>
        <taxon>Pseudomonadati</taxon>
        <taxon>Pseudomonadota</taxon>
        <taxon>Alphaproteobacteria</taxon>
        <taxon>Rhodobacterales</taxon>
        <taxon>Paracoccaceae</taxon>
        <taxon>Psychromarinibacter</taxon>
    </lineage>
</organism>
<dbReference type="RefSeq" id="WP_275567835.1">
    <property type="nucleotide sequence ID" value="NZ_JARGYC010000032.1"/>
</dbReference>
<evidence type="ECO:0000256" key="1">
    <source>
        <dbReference type="SAM" id="Phobius"/>
    </source>
</evidence>
<evidence type="ECO:0008006" key="4">
    <source>
        <dbReference type="Google" id="ProtNLM"/>
    </source>
</evidence>
<proteinExistence type="predicted"/>
<feature type="transmembrane region" description="Helical" evidence="1">
    <location>
        <begin position="164"/>
        <end position="185"/>
    </location>
</feature>
<gene>
    <name evidence="2" type="ORF">P1J78_13195</name>
</gene>
<sequence length="478" mass="50544">MEIVPSTFLTLIAIFGLFAVGPYRGLWMFVGLVPFGAAAAFNLPAVGGATIGPAEFTVCAMLALAALTPGGPDRMLGTLRPGQPGFWLLLVIVYGLIASAFFPRVFEGQTDIFSLSRAVNDEGIVSIPLRPSSGNITQTFYLLLSAACFLALATLYRMRPDEKAVLRALAVATTLNFALGWLDVITMATGTEMLMEPIRTANYDIAMYASMGGMKRMIGGMPEASAYGAVSLLFLGFWLHYWIVSGKSHVTTAMVAMAAISTLRATSSGAYVALAMLLALYGTGWLIHAARIGALRRRVAFFFVFAVAGAWAVAVGLTAGYHLVPAITEFIDQSLLNKLESDSGVERMSWNVQALKNFVDTWGIGAGLGSVRASNWLVSCLGSLGLIGTAFYLIFLGSLARAPHGTGNARRDNVIGALKIACLAQVIAAMPTAPTPNLGTIFFIFAGLIAGLSRSSVVVRANTARPLPAPAEPLAVSR</sequence>
<comment type="caution">
    <text evidence="2">The sequence shown here is derived from an EMBL/GenBank/DDBJ whole genome shotgun (WGS) entry which is preliminary data.</text>
</comment>
<feature type="transmembrane region" description="Helical" evidence="1">
    <location>
        <begin position="6"/>
        <end position="27"/>
    </location>
</feature>
<evidence type="ECO:0000313" key="3">
    <source>
        <dbReference type="Proteomes" id="UP001220964"/>
    </source>
</evidence>
<keyword evidence="1" id="KW-0472">Membrane</keyword>
<evidence type="ECO:0000313" key="2">
    <source>
        <dbReference type="EMBL" id="MDF0601694.1"/>
    </source>
</evidence>
<accession>A0AAE3NU40</accession>
<dbReference type="Proteomes" id="UP001220964">
    <property type="component" value="Unassembled WGS sequence"/>
</dbReference>
<protein>
    <recommendedName>
        <fullName evidence="4">O-Antigen ligase</fullName>
    </recommendedName>
</protein>
<feature type="transmembrane region" description="Helical" evidence="1">
    <location>
        <begin position="376"/>
        <end position="402"/>
    </location>
</feature>
<name>A0AAE3NU40_9RHOB</name>
<keyword evidence="1" id="KW-1133">Transmembrane helix</keyword>
<feature type="transmembrane region" description="Helical" evidence="1">
    <location>
        <begin position="439"/>
        <end position="459"/>
    </location>
</feature>
<feature type="transmembrane region" description="Helical" evidence="1">
    <location>
        <begin position="140"/>
        <end position="158"/>
    </location>
</feature>
<reference evidence="2" key="1">
    <citation type="submission" date="2023-03" db="EMBL/GenBank/DDBJ databases">
        <title>Multiphase analysis and comparison of six strains from genera Psychromarinibacter, Lutimaribacter, and Maritimibacter, including a novel species: Psychromarinibacter sediminicola sp. nov.</title>
        <authorList>
            <person name="Wang Y.-H."/>
            <person name="Ye M.-Q."/>
            <person name="Du Z.-J."/>
        </authorList>
    </citation>
    <scope>NUCLEOTIDE SEQUENCE</scope>
    <source>
        <strain evidence="2">C21-152</strain>
    </source>
</reference>
<dbReference type="AlphaFoldDB" id="A0AAE3NU40"/>
<feature type="transmembrane region" description="Helical" evidence="1">
    <location>
        <begin position="224"/>
        <end position="243"/>
    </location>
</feature>
<feature type="transmembrane region" description="Helical" evidence="1">
    <location>
        <begin position="263"/>
        <end position="287"/>
    </location>
</feature>
<keyword evidence="1" id="KW-0812">Transmembrane</keyword>
<feature type="transmembrane region" description="Helical" evidence="1">
    <location>
        <begin position="299"/>
        <end position="324"/>
    </location>
</feature>
<feature type="transmembrane region" description="Helical" evidence="1">
    <location>
        <begin position="39"/>
        <end position="66"/>
    </location>
</feature>
<dbReference type="EMBL" id="JARGYC010000032">
    <property type="protein sequence ID" value="MDF0601694.1"/>
    <property type="molecule type" value="Genomic_DNA"/>
</dbReference>
<feature type="transmembrane region" description="Helical" evidence="1">
    <location>
        <begin position="86"/>
        <end position="106"/>
    </location>
</feature>